<name>A0A923PLJ0_9BACT</name>
<dbReference type="InterPro" id="IPR018707">
    <property type="entry name" value="LpxR"/>
</dbReference>
<comment type="caution">
    <text evidence="1">The sequence shown here is derived from an EMBL/GenBank/DDBJ whole genome shotgun (WGS) entry which is preliminary data.</text>
</comment>
<dbReference type="Gene3D" id="2.40.128.140">
    <property type="entry name" value="Outer membrane protein"/>
    <property type="match status" value="1"/>
</dbReference>
<dbReference type="InterPro" id="IPR037107">
    <property type="entry name" value="Put_OMP_sf"/>
</dbReference>
<dbReference type="Proteomes" id="UP000650081">
    <property type="component" value="Unassembled WGS sequence"/>
</dbReference>
<evidence type="ECO:0000313" key="2">
    <source>
        <dbReference type="Proteomes" id="UP000650081"/>
    </source>
</evidence>
<accession>A0A923PLJ0</accession>
<evidence type="ECO:0000313" key="1">
    <source>
        <dbReference type="EMBL" id="MBC6996383.1"/>
    </source>
</evidence>
<gene>
    <name evidence="1" type="ORF">H9S92_19585</name>
</gene>
<dbReference type="Pfam" id="PF09982">
    <property type="entry name" value="LpxR"/>
    <property type="match status" value="1"/>
</dbReference>
<reference evidence="1" key="1">
    <citation type="submission" date="2020-08" db="EMBL/GenBank/DDBJ databases">
        <title>Lewinella bacteria from marine environments.</title>
        <authorList>
            <person name="Zhong Y."/>
        </authorList>
    </citation>
    <scope>NUCLEOTIDE SEQUENCE</scope>
    <source>
        <strain evidence="1">KCTC 42187</strain>
    </source>
</reference>
<protein>
    <submittedName>
        <fullName evidence="1">Lipid A deacylase LpxR family protein</fullName>
    </submittedName>
</protein>
<organism evidence="1 2">
    <name type="scientific">Neolewinella lacunae</name>
    <dbReference type="NCBI Taxonomy" id="1517758"/>
    <lineage>
        <taxon>Bacteria</taxon>
        <taxon>Pseudomonadati</taxon>
        <taxon>Bacteroidota</taxon>
        <taxon>Saprospiria</taxon>
        <taxon>Saprospirales</taxon>
        <taxon>Lewinellaceae</taxon>
        <taxon>Neolewinella</taxon>
    </lineage>
</organism>
<dbReference type="EMBL" id="JACSIT010000152">
    <property type="protein sequence ID" value="MBC6996383.1"/>
    <property type="molecule type" value="Genomic_DNA"/>
</dbReference>
<dbReference type="AlphaFoldDB" id="A0A923PLJ0"/>
<proteinExistence type="predicted"/>
<dbReference type="RefSeq" id="WP_187468392.1">
    <property type="nucleotide sequence ID" value="NZ_JACSIT010000152.1"/>
</dbReference>
<keyword evidence="2" id="KW-1185">Reference proteome</keyword>
<sequence>MKPSAWCVWAALLLLVHYLPAQSISKPYFAAEIANDVFYLPLKTDRYFTSGIQLEAGRSNLQPNLLIPALNTHHTRYWRINQSIFTPQAIDSVRLVRGDHPFASYLVLSNGVSVVQPLLGTTVTSEWTLGVLGKYSGGGRMQNALHRMVNFAEEIPGWNHEVKPDLIVNYRLHYQRLFFLSPRLHFEARLAGQLGSLYTDGSMGMALRAVPLQFNSRTFVELILGSTTRVVGYNATLSGGLFNRDDRYRGVIVPKRIVGRTEYGGAVHLNGLVLEGGVVMLGKEFDGGLSHRWAWIGLRLE</sequence>